<keyword evidence="5 15" id="KW-0732">Signal</keyword>
<evidence type="ECO:0000256" key="10">
    <source>
        <dbReference type="ARBA" id="ARBA00023295"/>
    </source>
</evidence>
<evidence type="ECO:0000256" key="11">
    <source>
        <dbReference type="ARBA" id="ARBA00023316"/>
    </source>
</evidence>
<reference evidence="16 17" key="1">
    <citation type="journal article" date="2019" name="Sci. Rep.">
        <title>Comparative genomics of chytrid fungi reveal insights into the obligate biotrophic and pathogenic lifestyle of Synchytrium endobioticum.</title>
        <authorList>
            <person name="van de Vossenberg B.T.L.H."/>
            <person name="Warris S."/>
            <person name="Nguyen H.D.T."/>
            <person name="van Gent-Pelzer M.P.E."/>
            <person name="Joly D.L."/>
            <person name="van de Geest H.C."/>
            <person name="Bonants P.J.M."/>
            <person name="Smith D.S."/>
            <person name="Levesque C.A."/>
            <person name="van der Lee T.A.J."/>
        </authorList>
    </citation>
    <scope>NUCLEOTIDE SEQUENCE [LARGE SCALE GENOMIC DNA]</scope>
    <source>
        <strain evidence="16 17">CBS 675.73</strain>
    </source>
</reference>
<evidence type="ECO:0000256" key="15">
    <source>
        <dbReference type="SAM" id="SignalP"/>
    </source>
</evidence>
<comment type="function">
    <text evidence="13">Involved in maceration and soft-rotting of plant tissue. Hydrolyzes the 1,4-alpha glycosidic bonds of de-esterified pectate in the smooth region of the plant cell wall.</text>
</comment>
<accession>A0A507FEI6</accession>
<protein>
    <recommendedName>
        <fullName evidence="3">endo-polygalacturonase</fullName>
        <ecNumber evidence="3">3.2.1.15</ecNumber>
    </recommendedName>
</protein>
<dbReference type="PANTHER" id="PTHR31884">
    <property type="entry name" value="POLYGALACTURONASE"/>
    <property type="match status" value="1"/>
</dbReference>
<dbReference type="InterPro" id="IPR006626">
    <property type="entry name" value="PbH1"/>
</dbReference>
<comment type="caution">
    <text evidence="16">The sequence shown here is derived from an EMBL/GenBank/DDBJ whole genome shotgun (WGS) entry which is preliminary data.</text>
</comment>
<dbReference type="SUPFAM" id="SSF51126">
    <property type="entry name" value="Pectin lyase-like"/>
    <property type="match status" value="1"/>
</dbReference>
<evidence type="ECO:0000256" key="12">
    <source>
        <dbReference type="ARBA" id="ARBA00034074"/>
    </source>
</evidence>
<dbReference type="GO" id="GO:0045490">
    <property type="term" value="P:pectin catabolic process"/>
    <property type="evidence" value="ECO:0007669"/>
    <property type="project" value="TreeGrafter"/>
</dbReference>
<proteinExistence type="inferred from homology"/>
<keyword evidence="4" id="KW-0964">Secreted</keyword>
<evidence type="ECO:0000256" key="14">
    <source>
        <dbReference type="RuleBase" id="RU361169"/>
    </source>
</evidence>
<keyword evidence="7 14" id="KW-0378">Hydrolase</keyword>
<organism evidence="16 17">
    <name type="scientific">Chytriomyces confervae</name>
    <dbReference type="NCBI Taxonomy" id="246404"/>
    <lineage>
        <taxon>Eukaryota</taxon>
        <taxon>Fungi</taxon>
        <taxon>Fungi incertae sedis</taxon>
        <taxon>Chytridiomycota</taxon>
        <taxon>Chytridiomycota incertae sedis</taxon>
        <taxon>Chytridiomycetes</taxon>
        <taxon>Chytridiales</taxon>
        <taxon>Chytriomycetaceae</taxon>
        <taxon>Chytriomyces</taxon>
    </lineage>
</organism>
<dbReference type="InterPro" id="IPR011050">
    <property type="entry name" value="Pectin_lyase_fold/virulence"/>
</dbReference>
<dbReference type="InterPro" id="IPR050434">
    <property type="entry name" value="Glycosyl_hydrlase_28"/>
</dbReference>
<evidence type="ECO:0000256" key="6">
    <source>
        <dbReference type="ARBA" id="ARBA00022737"/>
    </source>
</evidence>
<comment type="catalytic activity">
    <reaction evidence="12">
        <text>(1,4-alpha-D-galacturonosyl)n+m + H2O = (1,4-alpha-D-galacturonosyl)n + (1,4-alpha-D-galacturonosyl)m.</text>
        <dbReference type="EC" id="3.2.1.15"/>
    </reaction>
</comment>
<dbReference type="EMBL" id="QEAP01000151">
    <property type="protein sequence ID" value="TPX73990.1"/>
    <property type="molecule type" value="Genomic_DNA"/>
</dbReference>
<evidence type="ECO:0000256" key="1">
    <source>
        <dbReference type="ARBA" id="ARBA00004613"/>
    </source>
</evidence>
<dbReference type="InterPro" id="IPR012334">
    <property type="entry name" value="Pectin_lyas_fold"/>
</dbReference>
<evidence type="ECO:0000313" key="17">
    <source>
        <dbReference type="Proteomes" id="UP000320333"/>
    </source>
</evidence>
<evidence type="ECO:0000256" key="13">
    <source>
        <dbReference type="ARBA" id="ARBA00037707"/>
    </source>
</evidence>
<sequence length="416" mass="42617">MKLILLNLLAALCASALPAGGHCKSGTTCTVGHHSTKAPVPTTGAKPGANPPVPANPSYKDACTVKSYADFPTCVASKSTTILIKGPFTVPAEKTVDLTKLKANTRVVLSGTVKFAKSSKLDGDGPALMSVGGAGITFESDATNPGVLDGTGELYWDGQGGNGGVPKPKMFRTSTTGNSVFKGFTILNAPVHVFSIGGSDTTFDNIKIDLSLGATKGGHNTDGFDVSGNGIVIQNSWVHNQDDCLAINKSSGKGVKFLNNTCIGGHGISISVKEGGIVENVLIKDCVVKQSTNAIRIKTLYKATSGHVSNIAYNNVQFDGITKVGVSIQQDYLNGGPTGVAISKMPITGVTFTNVGGSMAAGSKTKSVHLLCAPGMCTDIHFTDLKIKAASNNAKNTCSGINPTPAGAGCDKVGTI</sequence>
<evidence type="ECO:0000256" key="3">
    <source>
        <dbReference type="ARBA" id="ARBA00012736"/>
    </source>
</evidence>
<dbReference type="Gene3D" id="2.160.20.10">
    <property type="entry name" value="Single-stranded right-handed beta-helix, Pectin lyase-like"/>
    <property type="match status" value="1"/>
</dbReference>
<keyword evidence="9" id="KW-0325">Glycoprotein</keyword>
<keyword evidence="11" id="KW-0961">Cell wall biogenesis/degradation</keyword>
<comment type="similarity">
    <text evidence="2 14">Belongs to the glycosyl hydrolase 28 family.</text>
</comment>
<dbReference type="GO" id="GO:0004650">
    <property type="term" value="F:polygalacturonase activity"/>
    <property type="evidence" value="ECO:0007669"/>
    <property type="project" value="UniProtKB-EC"/>
</dbReference>
<name>A0A507FEI6_9FUNG</name>
<evidence type="ECO:0000256" key="5">
    <source>
        <dbReference type="ARBA" id="ARBA00022729"/>
    </source>
</evidence>
<evidence type="ECO:0000256" key="9">
    <source>
        <dbReference type="ARBA" id="ARBA00023180"/>
    </source>
</evidence>
<dbReference type="SMART" id="SM00710">
    <property type="entry name" value="PbH1"/>
    <property type="match status" value="5"/>
</dbReference>
<dbReference type="Pfam" id="PF00295">
    <property type="entry name" value="Glyco_hydro_28"/>
    <property type="match status" value="1"/>
</dbReference>
<evidence type="ECO:0000256" key="7">
    <source>
        <dbReference type="ARBA" id="ARBA00022801"/>
    </source>
</evidence>
<evidence type="ECO:0000256" key="4">
    <source>
        <dbReference type="ARBA" id="ARBA00022525"/>
    </source>
</evidence>
<feature type="chain" id="PRO_5021203777" description="endo-polygalacturonase" evidence="15">
    <location>
        <begin position="24"/>
        <end position="416"/>
    </location>
</feature>
<feature type="signal peptide" evidence="15">
    <location>
        <begin position="1"/>
        <end position="23"/>
    </location>
</feature>
<keyword evidence="8" id="KW-1015">Disulfide bond</keyword>
<gene>
    <name evidence="16" type="ORF">CcCBS67573_g04734</name>
</gene>
<evidence type="ECO:0000256" key="8">
    <source>
        <dbReference type="ARBA" id="ARBA00023157"/>
    </source>
</evidence>
<keyword evidence="10 14" id="KW-0326">Glycosidase</keyword>
<dbReference type="Proteomes" id="UP000320333">
    <property type="component" value="Unassembled WGS sequence"/>
</dbReference>
<dbReference type="GO" id="GO:0071555">
    <property type="term" value="P:cell wall organization"/>
    <property type="evidence" value="ECO:0007669"/>
    <property type="project" value="UniProtKB-KW"/>
</dbReference>
<dbReference type="InterPro" id="IPR000743">
    <property type="entry name" value="Glyco_hydro_28"/>
</dbReference>
<comment type="subcellular location">
    <subcellularLocation>
        <location evidence="1">Secreted</location>
    </subcellularLocation>
</comment>
<dbReference type="STRING" id="246404.A0A507FEI6"/>
<dbReference type="EC" id="3.2.1.15" evidence="3"/>
<keyword evidence="17" id="KW-1185">Reference proteome</keyword>
<dbReference type="PANTHER" id="PTHR31884:SF9">
    <property type="entry name" value="ENDOPOLYGALACTURONASE D-RELATED"/>
    <property type="match status" value="1"/>
</dbReference>
<evidence type="ECO:0000256" key="2">
    <source>
        <dbReference type="ARBA" id="ARBA00008834"/>
    </source>
</evidence>
<dbReference type="GO" id="GO:0005576">
    <property type="term" value="C:extracellular region"/>
    <property type="evidence" value="ECO:0007669"/>
    <property type="project" value="UniProtKB-SubCell"/>
</dbReference>
<keyword evidence="6" id="KW-0677">Repeat</keyword>
<evidence type="ECO:0000313" key="16">
    <source>
        <dbReference type="EMBL" id="TPX73990.1"/>
    </source>
</evidence>
<dbReference type="OrthoDB" id="2131404at2759"/>
<dbReference type="AlphaFoldDB" id="A0A507FEI6"/>